<name>A0ACC0UB13_9AGAM</name>
<sequence>MWRRFQNGGQVFKAAVLLAWNALSTFLVPKTLGLIAVERVTEGHLKVFSMNTKLKVRIAMADDSEQAPLVWAHAITDGNISIYSQGTCNKKFDEDTAMEIGSGINKDFETSDTLSAQDAPFAPASFLPASTSETSKTPITKPAKISAIQKGTKGFSNSSSHVTRNNSGQMLIGKMRSSQQGWRKKLTWSREQTKSRQRTYENRHNCVNRSQGRQRKTHRGQKNVYIIQMQLANDSHKTKNHSSLAELSHPAHMLKHKFKDENRKLQGQTRKMSKHSVKYLSRHVLLITKDSGAGGQRSEQMVHGINGVEQEDKPNDKEVPDGDWYMLQETKTKARGQCSEGALDKAVIEAYLEDESRL</sequence>
<gene>
    <name evidence="1" type="ORF">F5148DRAFT_1352371</name>
</gene>
<dbReference type="Proteomes" id="UP001207468">
    <property type="component" value="Unassembled WGS sequence"/>
</dbReference>
<reference evidence="1" key="1">
    <citation type="submission" date="2021-03" db="EMBL/GenBank/DDBJ databases">
        <title>Evolutionary priming and transition to the ectomycorrhizal habit in an iconic lineage of mushroom-forming fungi: is preadaptation a requirement?</title>
        <authorList>
            <consortium name="DOE Joint Genome Institute"/>
            <person name="Looney B.P."/>
            <person name="Miyauchi S."/>
            <person name="Morin E."/>
            <person name="Drula E."/>
            <person name="Courty P.E."/>
            <person name="Chicoki N."/>
            <person name="Fauchery L."/>
            <person name="Kohler A."/>
            <person name="Kuo A."/>
            <person name="LaButti K."/>
            <person name="Pangilinan J."/>
            <person name="Lipzen A."/>
            <person name="Riley R."/>
            <person name="Andreopoulos W."/>
            <person name="He G."/>
            <person name="Johnson J."/>
            <person name="Barry K.W."/>
            <person name="Grigoriev I.V."/>
            <person name="Nagy L."/>
            <person name="Hibbett D."/>
            <person name="Henrissat B."/>
            <person name="Matheny P.B."/>
            <person name="Labbe J."/>
            <person name="Martin A.F."/>
        </authorList>
    </citation>
    <scope>NUCLEOTIDE SEQUENCE</scope>
    <source>
        <strain evidence="1">BPL698</strain>
    </source>
</reference>
<accession>A0ACC0UB13</accession>
<keyword evidence="2" id="KW-1185">Reference proteome</keyword>
<dbReference type="EMBL" id="JAGFNK010000081">
    <property type="protein sequence ID" value="KAI9508687.1"/>
    <property type="molecule type" value="Genomic_DNA"/>
</dbReference>
<organism evidence="1 2">
    <name type="scientific">Russula earlei</name>
    <dbReference type="NCBI Taxonomy" id="71964"/>
    <lineage>
        <taxon>Eukaryota</taxon>
        <taxon>Fungi</taxon>
        <taxon>Dikarya</taxon>
        <taxon>Basidiomycota</taxon>
        <taxon>Agaricomycotina</taxon>
        <taxon>Agaricomycetes</taxon>
        <taxon>Russulales</taxon>
        <taxon>Russulaceae</taxon>
        <taxon>Russula</taxon>
    </lineage>
</organism>
<evidence type="ECO:0000313" key="1">
    <source>
        <dbReference type="EMBL" id="KAI9508687.1"/>
    </source>
</evidence>
<protein>
    <submittedName>
        <fullName evidence="1">Uncharacterized protein</fullName>
    </submittedName>
</protein>
<proteinExistence type="predicted"/>
<evidence type="ECO:0000313" key="2">
    <source>
        <dbReference type="Proteomes" id="UP001207468"/>
    </source>
</evidence>
<comment type="caution">
    <text evidence="1">The sequence shown here is derived from an EMBL/GenBank/DDBJ whole genome shotgun (WGS) entry which is preliminary data.</text>
</comment>